<feature type="signal peptide" evidence="1">
    <location>
        <begin position="1"/>
        <end position="23"/>
    </location>
</feature>
<gene>
    <name evidence="2" type="ORF">ADL15_24725</name>
</gene>
<accession>A0A101JPA7</accession>
<reference evidence="2 3" key="1">
    <citation type="submission" date="2015-10" db="EMBL/GenBank/DDBJ databases">
        <authorList>
            <person name="Gilbert D.G."/>
        </authorList>
    </citation>
    <scope>NUCLEOTIDE SEQUENCE [LARGE SCALE GENOMIC DNA]</scope>
    <source>
        <strain evidence="2 3">NRRL B-16712</strain>
    </source>
</reference>
<evidence type="ECO:0000313" key="2">
    <source>
        <dbReference type="EMBL" id="KUL30526.1"/>
    </source>
</evidence>
<dbReference type="RefSeq" id="WP_067695849.1">
    <property type="nucleotide sequence ID" value="NZ_LLZH01000246.1"/>
</dbReference>
<dbReference type="PROSITE" id="PS51257">
    <property type="entry name" value="PROKAR_LIPOPROTEIN"/>
    <property type="match status" value="1"/>
</dbReference>
<proteinExistence type="predicted"/>
<keyword evidence="3" id="KW-1185">Reference proteome</keyword>
<dbReference type="AlphaFoldDB" id="A0A101JPA7"/>
<evidence type="ECO:0000256" key="1">
    <source>
        <dbReference type="SAM" id="SignalP"/>
    </source>
</evidence>
<evidence type="ECO:0008006" key="4">
    <source>
        <dbReference type="Google" id="ProtNLM"/>
    </source>
</evidence>
<feature type="chain" id="PRO_5039508912" description="Lipoprotein" evidence="1">
    <location>
        <begin position="24"/>
        <end position="259"/>
    </location>
</feature>
<comment type="caution">
    <text evidence="2">The sequence shown here is derived from an EMBL/GenBank/DDBJ whole genome shotgun (WGS) entry which is preliminary data.</text>
</comment>
<dbReference type="EMBL" id="LLZH01000246">
    <property type="protein sequence ID" value="KUL30526.1"/>
    <property type="molecule type" value="Genomic_DNA"/>
</dbReference>
<dbReference type="OrthoDB" id="3389388at2"/>
<evidence type="ECO:0000313" key="3">
    <source>
        <dbReference type="Proteomes" id="UP000053244"/>
    </source>
</evidence>
<organism evidence="2 3">
    <name type="scientific">Actinoplanes awajinensis subsp. mycoplanecinus</name>
    <dbReference type="NCBI Taxonomy" id="135947"/>
    <lineage>
        <taxon>Bacteria</taxon>
        <taxon>Bacillati</taxon>
        <taxon>Actinomycetota</taxon>
        <taxon>Actinomycetes</taxon>
        <taxon>Micromonosporales</taxon>
        <taxon>Micromonosporaceae</taxon>
        <taxon>Actinoplanes</taxon>
    </lineage>
</organism>
<dbReference type="Proteomes" id="UP000053244">
    <property type="component" value="Unassembled WGS sequence"/>
</dbReference>
<name>A0A101JPA7_9ACTN</name>
<keyword evidence="1" id="KW-0732">Signal</keyword>
<protein>
    <recommendedName>
        <fullName evidence="4">Lipoprotein</fullName>
    </recommendedName>
</protein>
<sequence length="259" mass="26575">MTVLTKRLAAVAAIGILAGCGQATEAEQPTPPTPAETLKKAVPAASAEPFHYVIKGGTQGLSGVVDTAGKAMTTEISEKIPEAGLTLSMTFMVIGEDSWAKISFGDAPANLGLPKLPKKWMKLDLSRLGADAKKDLTYDGQSDPGFVSTLIDAADGLTETSPGHFTGTVDLTEATEADVVEAATLTALGAKAKAVPFEAVLDDRGRISTATVKVPAAGKVKADTYLVTYDRYGSAPSPQAPAGSAQVAAPKAAYELLNG</sequence>